<accession>A0A6P1DYL1</accession>
<dbReference type="InterPro" id="IPR038084">
    <property type="entry name" value="PduO/GlcC-like_sf"/>
</dbReference>
<reference evidence="2 3" key="2">
    <citation type="submission" date="2020-02" db="EMBL/GenBank/DDBJ databases">
        <title>Genome sequences of Thiorhodococcus mannitoliphagus and Thiorhodococcus minor, purple sulfur photosynthetic bacteria in the gammaproteobacterial family, Chromatiaceae.</title>
        <authorList>
            <person name="Aviles F.A."/>
            <person name="Meyer T.E."/>
            <person name="Kyndt J.A."/>
        </authorList>
    </citation>
    <scope>NUCLEOTIDE SEQUENCE [LARGE SCALE GENOMIC DNA]</scope>
    <source>
        <strain evidence="2 3">DSM 18266</strain>
    </source>
</reference>
<evidence type="ECO:0000313" key="3">
    <source>
        <dbReference type="Proteomes" id="UP000471640"/>
    </source>
</evidence>
<dbReference type="AlphaFoldDB" id="A0A6P1DYL1"/>
<evidence type="ECO:0000256" key="1">
    <source>
        <dbReference type="SAM" id="SignalP"/>
    </source>
</evidence>
<dbReference type="SUPFAM" id="SSF143744">
    <property type="entry name" value="GlcG-like"/>
    <property type="match status" value="1"/>
</dbReference>
<dbReference type="PANTHER" id="PTHR34309:SF10">
    <property type="entry name" value="SLR1406 PROTEIN"/>
    <property type="match status" value="1"/>
</dbReference>
<name>A0A6P1DYL1_9GAMM</name>
<dbReference type="InterPro" id="IPR052517">
    <property type="entry name" value="GlcG_carb_metab_protein"/>
</dbReference>
<evidence type="ECO:0000313" key="2">
    <source>
        <dbReference type="EMBL" id="NEX22769.1"/>
    </source>
</evidence>
<protein>
    <submittedName>
        <fullName evidence="2">Heme-binding protein</fullName>
    </submittedName>
</protein>
<feature type="signal peptide" evidence="1">
    <location>
        <begin position="1"/>
        <end position="20"/>
    </location>
</feature>
<keyword evidence="1" id="KW-0732">Signal</keyword>
<dbReference type="EMBL" id="JAAIJR010000123">
    <property type="protein sequence ID" value="NEX22769.1"/>
    <property type="molecule type" value="Genomic_DNA"/>
</dbReference>
<dbReference type="Pfam" id="PF03928">
    <property type="entry name" value="HbpS-like"/>
    <property type="match status" value="1"/>
</dbReference>
<dbReference type="RefSeq" id="WP_164655869.1">
    <property type="nucleotide sequence ID" value="NZ_JAAIJR010000123.1"/>
</dbReference>
<sequence length="163" mass="16383">MTKPLLMGLAALAFAGSAVAEDPMFVQVKRLSLDSAVKVAQGAIAACREKGIQIAVTVVDREGNVQVTLRDTIAAPITAEISRMKAFTAANFNAATSAMAERANTPVGRVDGLVMSPGGVPVLVGGSALVAGVGVSGAPAGETDEACALAGIAEIQDDLDMAM</sequence>
<reference evidence="3" key="1">
    <citation type="journal article" date="2020" name="Microbiol. Resour. Announc.">
        <title>Draft Genome Sequences of Thiorhodococcus mannitoliphagus and Thiorhodococcus minor, Purple Sulfur Photosynthetic Bacteria in the Gammaproteobacterial Family Chromatiaceae.</title>
        <authorList>
            <person name="Aviles F.A."/>
            <person name="Meyer T.E."/>
            <person name="Kyndt J.A."/>
        </authorList>
    </citation>
    <scope>NUCLEOTIDE SEQUENCE [LARGE SCALE GENOMIC DNA]</scope>
    <source>
        <strain evidence="3">DSM 18266</strain>
    </source>
</reference>
<keyword evidence="3" id="KW-1185">Reference proteome</keyword>
<dbReference type="InterPro" id="IPR005624">
    <property type="entry name" value="PduO/GlcC-like"/>
</dbReference>
<dbReference type="PANTHER" id="PTHR34309">
    <property type="entry name" value="SLR1406 PROTEIN"/>
    <property type="match status" value="1"/>
</dbReference>
<gene>
    <name evidence="2" type="ORF">G3480_21090</name>
</gene>
<dbReference type="Proteomes" id="UP000471640">
    <property type="component" value="Unassembled WGS sequence"/>
</dbReference>
<organism evidence="2 3">
    <name type="scientific">Thiorhodococcus mannitoliphagus</name>
    <dbReference type="NCBI Taxonomy" id="329406"/>
    <lineage>
        <taxon>Bacteria</taxon>
        <taxon>Pseudomonadati</taxon>
        <taxon>Pseudomonadota</taxon>
        <taxon>Gammaproteobacteria</taxon>
        <taxon>Chromatiales</taxon>
        <taxon>Chromatiaceae</taxon>
        <taxon>Thiorhodococcus</taxon>
    </lineage>
</organism>
<feature type="chain" id="PRO_5026750477" evidence="1">
    <location>
        <begin position="21"/>
        <end position="163"/>
    </location>
</feature>
<proteinExistence type="predicted"/>
<comment type="caution">
    <text evidence="2">The sequence shown here is derived from an EMBL/GenBank/DDBJ whole genome shotgun (WGS) entry which is preliminary data.</text>
</comment>
<dbReference type="Gene3D" id="3.30.450.150">
    <property type="entry name" value="Haem-degrading domain"/>
    <property type="match status" value="1"/>
</dbReference>